<dbReference type="GO" id="GO:0005313">
    <property type="term" value="F:L-glutamate transmembrane transporter activity"/>
    <property type="evidence" value="ECO:0007669"/>
    <property type="project" value="TreeGrafter"/>
</dbReference>
<feature type="region of interest" description="Disordered" evidence="5">
    <location>
        <begin position="565"/>
        <end position="641"/>
    </location>
</feature>
<dbReference type="InterPro" id="IPR036259">
    <property type="entry name" value="MFS_trans_sf"/>
</dbReference>
<feature type="transmembrane region" description="Helical" evidence="6">
    <location>
        <begin position="520"/>
        <end position="540"/>
    </location>
</feature>
<keyword evidence="4 6" id="KW-0472">Membrane</keyword>
<evidence type="ECO:0000256" key="6">
    <source>
        <dbReference type="SAM" id="Phobius"/>
    </source>
</evidence>
<proteinExistence type="evidence at transcript level"/>
<dbReference type="AlphaFoldDB" id="A0A4Y7MXT5"/>
<name>A0A4Y7MXT5_9CRUS</name>
<dbReference type="GO" id="GO:0005326">
    <property type="term" value="F:neurotransmitter transmembrane transporter activity"/>
    <property type="evidence" value="ECO:0007669"/>
    <property type="project" value="TreeGrafter"/>
</dbReference>
<accession>A0A4Y7MXT5</accession>
<sequence length="666" mass="73571">MPKMRNLKNIKPKRRDAASYQATSNELSFAFACSLFNLPSDDWISAAAAATHVIMIIITNGSPFSKQEDEKGFITTDGGGGTVMGELGSPESLPEMERPPLRKIDMYIRPDCPCCSMTKRYTVAFLASIGFLISFGIRCNLGVAIVQMTSNNTETGEPEFDWTKRTIGLVDSSFFWGYLITQVPGGFLASKYAANKVFGSAIVVSACLNMLLPGAAKLHPVVFTLVRILQGLVEGVTYPACHGIWRWWAPPLERSRLATLAFCGSYAGAVVGMPLSGWLTDGISWQAPFYFYGVFGIIWYVFWVWLSFEKPCLHPTITPSERLYIEESLSHVQRTIPNFYTTPWRSFFTSMPVYAIIVANFCRSWTFYLLILSQPSYFRQVFKFDIGKVGTLAALPHLVMTIIVPIGGQLADHLRRNGILTTTSVRKIFNCGGFGMEAIFLMVVAYTRDTTIAITTLTLAVGFSGFAISGFNVNHLDIAPRYASILMGISNGVGTLSGMFCPIVVESLTKNEASKPEEWQTVFVIASVIHFLGVGFYAVFASGELQPWAEPKDDEEDVPALTAAPTTAWNPFDSQQKPQYNGEQQPNYASTETTPAVQGSNNPFNGRLHSYGATADYSYQEQQQAPPRPPYPGNPGSFQADFSNVQQVQPAAQDIYMHGTLQDRNY</sequence>
<feature type="transmembrane region" description="Helical" evidence="6">
    <location>
        <begin position="452"/>
        <end position="473"/>
    </location>
</feature>
<feature type="transmembrane region" description="Helical" evidence="6">
    <location>
        <begin position="257"/>
        <end position="277"/>
    </location>
</feature>
<evidence type="ECO:0000256" key="3">
    <source>
        <dbReference type="ARBA" id="ARBA00022989"/>
    </source>
</evidence>
<dbReference type="GO" id="GO:0035249">
    <property type="term" value="P:synaptic transmission, glutamatergic"/>
    <property type="evidence" value="ECO:0007669"/>
    <property type="project" value="TreeGrafter"/>
</dbReference>
<evidence type="ECO:0000256" key="4">
    <source>
        <dbReference type="ARBA" id="ARBA00023136"/>
    </source>
</evidence>
<feature type="domain" description="Major facilitator superfamily (MFS) profile" evidence="7">
    <location>
        <begin position="122"/>
        <end position="545"/>
    </location>
</feature>
<gene>
    <name evidence="8" type="primary">EOG090X04X8</name>
</gene>
<reference evidence="8" key="1">
    <citation type="submission" date="2018-08" db="EMBL/GenBank/DDBJ databases">
        <authorList>
            <person name="Cornetti L."/>
        </authorList>
    </citation>
    <scope>NUCLEOTIDE SEQUENCE</scope>
    <source>
        <strain evidence="8">CZ-RIM1-1</strain>
    </source>
</reference>
<dbReference type="InterPro" id="IPR011701">
    <property type="entry name" value="MFS"/>
</dbReference>
<dbReference type="PROSITE" id="PS50850">
    <property type="entry name" value="MFS"/>
    <property type="match status" value="1"/>
</dbReference>
<dbReference type="CDD" id="cd17382">
    <property type="entry name" value="MFS_SLC17A6_7_8_VGluT"/>
    <property type="match status" value="1"/>
</dbReference>
<evidence type="ECO:0000256" key="1">
    <source>
        <dbReference type="ARBA" id="ARBA00004141"/>
    </source>
</evidence>
<feature type="transmembrane region" description="Helical" evidence="6">
    <location>
        <begin position="123"/>
        <end position="146"/>
    </location>
</feature>
<dbReference type="FunFam" id="1.20.1250.20:FF:000226">
    <property type="entry name" value="Vesicular GLUtamate transporter"/>
    <property type="match status" value="1"/>
</dbReference>
<feature type="transmembrane region" description="Helical" evidence="6">
    <location>
        <begin position="428"/>
        <end position="446"/>
    </location>
</feature>
<dbReference type="GO" id="GO:0030672">
    <property type="term" value="C:synaptic vesicle membrane"/>
    <property type="evidence" value="ECO:0007669"/>
    <property type="project" value="TreeGrafter"/>
</dbReference>
<dbReference type="Gene3D" id="1.20.1250.20">
    <property type="entry name" value="MFS general substrate transporter like domains"/>
    <property type="match status" value="2"/>
</dbReference>
<dbReference type="EMBL" id="LR015834">
    <property type="protein sequence ID" value="SVE85453.1"/>
    <property type="molecule type" value="mRNA"/>
</dbReference>
<evidence type="ECO:0000313" key="8">
    <source>
        <dbReference type="EMBL" id="SVE85453.1"/>
    </source>
</evidence>
<dbReference type="GO" id="GO:0060076">
    <property type="term" value="C:excitatory synapse"/>
    <property type="evidence" value="ECO:0007669"/>
    <property type="project" value="TreeGrafter"/>
</dbReference>
<dbReference type="PANTHER" id="PTHR11662">
    <property type="entry name" value="SOLUTE CARRIER FAMILY 17"/>
    <property type="match status" value="1"/>
</dbReference>
<organism evidence="8">
    <name type="scientific">Daphnia pulicaria</name>
    <dbReference type="NCBI Taxonomy" id="35523"/>
    <lineage>
        <taxon>Eukaryota</taxon>
        <taxon>Metazoa</taxon>
        <taxon>Ecdysozoa</taxon>
        <taxon>Arthropoda</taxon>
        <taxon>Crustacea</taxon>
        <taxon>Branchiopoda</taxon>
        <taxon>Diplostraca</taxon>
        <taxon>Cladocera</taxon>
        <taxon>Anomopoda</taxon>
        <taxon>Daphniidae</taxon>
        <taxon>Daphnia</taxon>
    </lineage>
</organism>
<comment type="subcellular location">
    <subcellularLocation>
        <location evidence="1">Membrane</location>
        <topology evidence="1">Multi-pass membrane protein</topology>
    </subcellularLocation>
</comment>
<dbReference type="SUPFAM" id="SSF103473">
    <property type="entry name" value="MFS general substrate transporter"/>
    <property type="match status" value="1"/>
</dbReference>
<dbReference type="InterPro" id="IPR050382">
    <property type="entry name" value="MFS_Na/Anion_cotransporter"/>
</dbReference>
<feature type="transmembrane region" description="Helical" evidence="6">
    <location>
        <begin position="289"/>
        <end position="308"/>
    </location>
</feature>
<evidence type="ECO:0000256" key="5">
    <source>
        <dbReference type="SAM" id="MobiDB-lite"/>
    </source>
</evidence>
<dbReference type="Pfam" id="PF07690">
    <property type="entry name" value="MFS_1"/>
    <property type="match status" value="1"/>
</dbReference>
<dbReference type="PANTHER" id="PTHR11662:SF456">
    <property type="entry name" value="VESICULAR GLUTAMATE TRANSPORTER, ISOFORM A"/>
    <property type="match status" value="1"/>
</dbReference>
<dbReference type="GO" id="GO:0050803">
    <property type="term" value="P:regulation of synapse structure or activity"/>
    <property type="evidence" value="ECO:0007669"/>
    <property type="project" value="TreeGrafter"/>
</dbReference>
<dbReference type="GO" id="GO:0098700">
    <property type="term" value="P:neurotransmitter loading into synaptic vesicle"/>
    <property type="evidence" value="ECO:0007669"/>
    <property type="project" value="TreeGrafter"/>
</dbReference>
<evidence type="ECO:0000256" key="2">
    <source>
        <dbReference type="ARBA" id="ARBA00022692"/>
    </source>
</evidence>
<evidence type="ECO:0000259" key="7">
    <source>
        <dbReference type="PROSITE" id="PS50850"/>
    </source>
</evidence>
<protein>
    <submittedName>
        <fullName evidence="8">EOG090X04X8</fullName>
    </submittedName>
</protein>
<feature type="transmembrane region" description="Helical" evidence="6">
    <location>
        <begin position="166"/>
        <end position="190"/>
    </location>
</feature>
<feature type="compositionally biased region" description="Polar residues" evidence="5">
    <location>
        <begin position="565"/>
        <end position="604"/>
    </location>
</feature>
<dbReference type="InterPro" id="IPR020846">
    <property type="entry name" value="MFS_dom"/>
</dbReference>
<keyword evidence="3 6" id="KW-1133">Transmembrane helix</keyword>
<keyword evidence="2 6" id="KW-0812">Transmembrane</keyword>
<feature type="transmembrane region" description="Helical" evidence="6">
    <location>
        <begin position="353"/>
        <end position="371"/>
    </location>
</feature>
<dbReference type="FunFam" id="1.20.1250.20:FF:000004">
    <property type="entry name" value="vesicular glutamate transporter 2 isoform X1"/>
    <property type="match status" value="1"/>
</dbReference>
<feature type="transmembrane region" description="Helical" evidence="6">
    <location>
        <begin position="485"/>
        <end position="505"/>
    </location>
</feature>
<feature type="transmembrane region" description="Helical" evidence="6">
    <location>
        <begin position="391"/>
        <end position="408"/>
    </location>
</feature>